<dbReference type="InterPro" id="IPR050792">
    <property type="entry name" value="ADP-ribosylglycohydrolase"/>
</dbReference>
<dbReference type="AlphaFoldDB" id="A0A816AH27"/>
<dbReference type="SUPFAM" id="SSF101478">
    <property type="entry name" value="ADP-ribosylglycohydrolase"/>
    <property type="match status" value="1"/>
</dbReference>
<keyword evidence="1" id="KW-0479">Metal-binding</keyword>
<proteinExistence type="predicted"/>
<comment type="caution">
    <text evidence="3">The sequence shown here is derived from an EMBL/GenBank/DDBJ whole genome shotgun (WGS) entry which is preliminary data.</text>
</comment>
<evidence type="ECO:0000313" key="4">
    <source>
        <dbReference type="EMBL" id="CAF4473000.1"/>
    </source>
</evidence>
<feature type="binding site" evidence="1">
    <location>
        <position position="319"/>
    </location>
    <ligand>
        <name>Mg(2+)</name>
        <dbReference type="ChEBI" id="CHEBI:18420"/>
        <label>1</label>
    </ligand>
</feature>
<feature type="binding site" evidence="1">
    <location>
        <position position="318"/>
    </location>
    <ligand>
        <name>Mg(2+)</name>
        <dbReference type="ChEBI" id="CHEBI:18420"/>
        <label>1</label>
    </ligand>
</feature>
<evidence type="ECO:0000256" key="2">
    <source>
        <dbReference type="SAM" id="MobiDB-lite"/>
    </source>
</evidence>
<dbReference type="Gene3D" id="1.10.4080.10">
    <property type="entry name" value="ADP-ribosylation/Crystallin J1"/>
    <property type="match status" value="1"/>
</dbReference>
<dbReference type="Pfam" id="PF03747">
    <property type="entry name" value="ADP_ribosyl_GH"/>
    <property type="match status" value="1"/>
</dbReference>
<keyword evidence="5" id="KW-1185">Reference proteome</keyword>
<feature type="binding site" evidence="1">
    <location>
        <position position="83"/>
    </location>
    <ligand>
        <name>Mg(2+)</name>
        <dbReference type="ChEBI" id="CHEBI:18420"/>
        <label>1</label>
    </ligand>
</feature>
<dbReference type="InterPro" id="IPR005502">
    <property type="entry name" value="Ribosyl_crysJ1"/>
</dbReference>
<evidence type="ECO:0000256" key="1">
    <source>
        <dbReference type="PIRSR" id="PIRSR605502-1"/>
    </source>
</evidence>
<feature type="binding site" evidence="1">
    <location>
        <position position="82"/>
    </location>
    <ligand>
        <name>Mg(2+)</name>
        <dbReference type="ChEBI" id="CHEBI:18420"/>
        <label>1</label>
    </ligand>
</feature>
<sequence length="454" mass="50763">MNNIADLNLCLPPKLPHTICLQTAPSQTEHINRIVGSLLGLAIGDALGASVEFRSHSYLQQHPINTLTGGGTWGLERGQWTDDTSMALCLAASLIVKKDFQPYDQLVRYKWWWKNGYMSSTGKCFDIGSSTKQSLEEFLRRQNLIHQFQILEKDIDYLSKDFLQQKKFNYYCSGEGAVGNGALMRLASVPLFFFRSPMQAVYYAGESARLTHGDTIAVDCCRYYAALIVAALRGYEKPEILNNQFVEKHLQWFGDQPLHSDVLQVALGSYKRDGHKEGIVGAGHCLKAMEAALWAFWSDHDQFREGVLLAVNLGDDTDTTAAIYGQLAGAHYGVRQLPKEWAEKIYGVQFIISIAEWLDYEGNRWSTKGESNGTPKPTSDVISQRNTIATGNNNSSTNTNRHITRNHSTQQSNQAATAYTPVTNSNAKIQAQLIQQYVPPIKVKLVASKLVREY</sequence>
<dbReference type="Proteomes" id="UP000681722">
    <property type="component" value="Unassembled WGS sequence"/>
</dbReference>
<dbReference type="OrthoDB" id="10048092at2759"/>
<name>A0A816AH27_9BILA</name>
<organism evidence="3 5">
    <name type="scientific">Didymodactylos carnosus</name>
    <dbReference type="NCBI Taxonomy" id="1234261"/>
    <lineage>
        <taxon>Eukaryota</taxon>
        <taxon>Metazoa</taxon>
        <taxon>Spiralia</taxon>
        <taxon>Gnathifera</taxon>
        <taxon>Rotifera</taxon>
        <taxon>Eurotatoria</taxon>
        <taxon>Bdelloidea</taxon>
        <taxon>Philodinida</taxon>
        <taxon>Philodinidae</taxon>
        <taxon>Didymodactylos</taxon>
    </lineage>
</organism>
<dbReference type="PANTHER" id="PTHR16222">
    <property type="entry name" value="ADP-RIBOSYLGLYCOHYDROLASE"/>
    <property type="match status" value="1"/>
</dbReference>
<keyword evidence="1" id="KW-0460">Magnesium</keyword>
<accession>A0A816AH27</accession>
<reference evidence="3" key="1">
    <citation type="submission" date="2021-02" db="EMBL/GenBank/DDBJ databases">
        <authorList>
            <person name="Nowell W R."/>
        </authorList>
    </citation>
    <scope>NUCLEOTIDE SEQUENCE</scope>
</reference>
<comment type="cofactor">
    <cofactor evidence="1">
        <name>Mg(2+)</name>
        <dbReference type="ChEBI" id="CHEBI:18420"/>
    </cofactor>
    <text evidence="1">Binds 2 magnesium ions per subunit.</text>
</comment>
<dbReference type="InterPro" id="IPR036705">
    <property type="entry name" value="Ribosyl_crysJ1_sf"/>
</dbReference>
<feature type="binding site" evidence="1">
    <location>
        <position position="316"/>
    </location>
    <ligand>
        <name>Mg(2+)</name>
        <dbReference type="ChEBI" id="CHEBI:18420"/>
        <label>1</label>
    </ligand>
</feature>
<dbReference type="Proteomes" id="UP000663829">
    <property type="component" value="Unassembled WGS sequence"/>
</dbReference>
<dbReference type="EMBL" id="CAJNOQ010034982">
    <property type="protein sequence ID" value="CAF1597538.1"/>
    <property type="molecule type" value="Genomic_DNA"/>
</dbReference>
<evidence type="ECO:0008006" key="6">
    <source>
        <dbReference type="Google" id="ProtNLM"/>
    </source>
</evidence>
<dbReference type="EMBL" id="CAJOBC010101309">
    <property type="protein sequence ID" value="CAF4473000.1"/>
    <property type="molecule type" value="Genomic_DNA"/>
</dbReference>
<feature type="region of interest" description="Disordered" evidence="2">
    <location>
        <begin position="367"/>
        <end position="416"/>
    </location>
</feature>
<evidence type="ECO:0000313" key="3">
    <source>
        <dbReference type="EMBL" id="CAF1597538.1"/>
    </source>
</evidence>
<feature type="compositionally biased region" description="Low complexity" evidence="2">
    <location>
        <begin position="386"/>
        <end position="409"/>
    </location>
</feature>
<gene>
    <name evidence="3" type="ORF">GPM918_LOCUS42199</name>
    <name evidence="4" type="ORF">SRO942_LOCUS43396</name>
</gene>
<protein>
    <recommendedName>
        <fullName evidence="6">ADP-ribosylglycohydrolase</fullName>
    </recommendedName>
</protein>
<feature type="compositionally biased region" description="Polar residues" evidence="2">
    <location>
        <begin position="367"/>
        <end position="385"/>
    </location>
</feature>
<evidence type="ECO:0000313" key="5">
    <source>
        <dbReference type="Proteomes" id="UP000663829"/>
    </source>
</evidence>
<feature type="binding site" evidence="1">
    <location>
        <position position="81"/>
    </location>
    <ligand>
        <name>Mg(2+)</name>
        <dbReference type="ChEBI" id="CHEBI:18420"/>
        <label>1</label>
    </ligand>
</feature>
<dbReference type="GO" id="GO:0046872">
    <property type="term" value="F:metal ion binding"/>
    <property type="evidence" value="ECO:0007669"/>
    <property type="project" value="UniProtKB-KW"/>
</dbReference>
<dbReference type="PANTHER" id="PTHR16222:SF12">
    <property type="entry name" value="ADP-RIBOSYLGLYCOHYDROLASE-RELATED"/>
    <property type="match status" value="1"/>
</dbReference>